<evidence type="ECO:0000256" key="8">
    <source>
        <dbReference type="SAM" id="Phobius"/>
    </source>
</evidence>
<feature type="compositionally biased region" description="Low complexity" evidence="7">
    <location>
        <begin position="804"/>
        <end position="816"/>
    </location>
</feature>
<dbReference type="Pfam" id="PF02534">
    <property type="entry name" value="T4SS-DNA_transf"/>
    <property type="match status" value="1"/>
</dbReference>
<evidence type="ECO:0008006" key="11">
    <source>
        <dbReference type="Google" id="ProtNLM"/>
    </source>
</evidence>
<organism evidence="9 10">
    <name type="scientific">Azospirillum argentinense</name>
    <dbReference type="NCBI Taxonomy" id="2970906"/>
    <lineage>
        <taxon>Bacteria</taxon>
        <taxon>Pseudomonadati</taxon>
        <taxon>Pseudomonadota</taxon>
        <taxon>Alphaproteobacteria</taxon>
        <taxon>Rhodospirillales</taxon>
        <taxon>Azospirillaceae</taxon>
        <taxon>Azospirillum</taxon>
    </lineage>
</organism>
<dbReference type="GO" id="GO:0005886">
    <property type="term" value="C:plasma membrane"/>
    <property type="evidence" value="ECO:0007669"/>
    <property type="project" value="UniProtKB-SubCell"/>
</dbReference>
<dbReference type="EMBL" id="CP032326">
    <property type="protein sequence ID" value="QCO00217.1"/>
    <property type="molecule type" value="Genomic_DNA"/>
</dbReference>
<dbReference type="SUPFAM" id="SSF52540">
    <property type="entry name" value="P-loop containing nucleoside triphosphate hydrolases"/>
    <property type="match status" value="1"/>
</dbReference>
<dbReference type="InterPro" id="IPR051539">
    <property type="entry name" value="T4SS-coupling_protein"/>
</dbReference>
<dbReference type="Proteomes" id="UP000298595">
    <property type="component" value="Plasmid p5"/>
</dbReference>
<keyword evidence="6 8" id="KW-0472">Membrane</keyword>
<evidence type="ECO:0000256" key="4">
    <source>
        <dbReference type="ARBA" id="ARBA00022692"/>
    </source>
</evidence>
<reference evidence="9 10" key="1">
    <citation type="submission" date="2018-09" db="EMBL/GenBank/DDBJ databases">
        <title>Whole genome based analysis of evolution and adaptive divergence in Indian and Brazilian strains of Azospirillum brasilense.</title>
        <authorList>
            <person name="Singh C."/>
            <person name="Tripathi A.K."/>
        </authorList>
    </citation>
    <scope>NUCLEOTIDE SEQUENCE [LARGE SCALE GENOMIC DNA]</scope>
    <source>
        <strain evidence="9 10">MTCC4035</strain>
        <plasmid evidence="9 10">p5</plasmid>
    </source>
</reference>
<dbReference type="RefSeq" id="WP_137118927.1">
    <property type="nucleotide sequence ID" value="NZ_CP032326.1"/>
</dbReference>
<evidence type="ECO:0000313" key="9">
    <source>
        <dbReference type="EMBL" id="QCO00217.1"/>
    </source>
</evidence>
<dbReference type="PANTHER" id="PTHR37937">
    <property type="entry name" value="CONJUGATIVE TRANSFER: DNA TRANSPORT"/>
    <property type="match status" value="1"/>
</dbReference>
<evidence type="ECO:0000256" key="3">
    <source>
        <dbReference type="ARBA" id="ARBA00022475"/>
    </source>
</evidence>
<dbReference type="KEGG" id="aare:D3093_33810"/>
<comment type="subcellular location">
    <subcellularLocation>
        <location evidence="1">Cell membrane</location>
        <topology evidence="1">Multi-pass membrane protein</topology>
    </subcellularLocation>
</comment>
<geneLocation type="plasmid" evidence="9 10">
    <name>p5</name>
</geneLocation>
<sequence length="836" mass="91523">MVEEIERQKAIAWFVMSALIGLLAAAALLTCAFPLYKLFNGLDFSRSTATWPALGALHDPGWRPGFSLRWLRDTGAYYAIGLWQYPTLWAKPLWVLLVQAPLEVWGMPHWSVMVSLAAGLLVALRVAERCPYELQRKSHGSARFATDRDIRKAAWDAKDRYVKKRGLYSPTGIVLGRAPNGRLLRMPETLSAILIAPPGSGKSAGIILPNLLADWPEYQPILGFETFGWALGRKTYCPKPTFVVNDPKGELYAKALKWLIKAGYKVIKLSLGSMDGDRWNPLGFDSLPGGREVPRTRTRILDALGRVYADPIRALEILMVEVRDRTDWVAALGADPTLGGRLVIRDEVIALEANALATWTSPARATLKDVLGDIMKLFTWQAQREQYVKRLATMAIDEKIEPHWRDKGRAALQGFSLFTIYRCEADPQLGEPSFGRLIDFMTEATKNFQPDPTAGEDQDAVASMLQAWIAEAEQRGYPARVITELASLSRTPSKERGSVLSTMEGGIDIFKVATVRSRTSASDFGLDELRFSKKPVALFIVTPLEDAVALGKITGMFFESSAARFISQDEKDIKTKGRPIIYLADEFWTLPTGMESFLQIPALGRGQWVQLLLVGQSYGQIALKINKEAVGILKSAVGAQILLQQNDSETAEAVSKAVGNYTAITANVSQTEGAGKEVKMFQWNISRSATGLPLLPAQRLLTMRKLEEQYVLYQGMMSRPIECSSPAWFNDPVMTERLTGERPGGLARFGRFVAAMLPRTASPAPLVGAARTDDEFERAAAAAIAAAVAAQEQKVANQNAVLGQAPAGAAPPSQGSTFQPASGADFVAGDDQSKAA</sequence>
<dbReference type="Gene3D" id="3.40.50.300">
    <property type="entry name" value="P-loop containing nucleotide triphosphate hydrolases"/>
    <property type="match status" value="1"/>
</dbReference>
<comment type="similarity">
    <text evidence="2">Belongs to the VirD4/TraG family.</text>
</comment>
<proteinExistence type="inferred from homology"/>
<evidence type="ECO:0000256" key="6">
    <source>
        <dbReference type="ARBA" id="ARBA00023136"/>
    </source>
</evidence>
<evidence type="ECO:0000313" key="10">
    <source>
        <dbReference type="Proteomes" id="UP000298595"/>
    </source>
</evidence>
<dbReference type="PANTHER" id="PTHR37937:SF1">
    <property type="entry name" value="CONJUGATIVE TRANSFER: DNA TRANSPORT"/>
    <property type="match status" value="1"/>
</dbReference>
<evidence type="ECO:0000256" key="2">
    <source>
        <dbReference type="ARBA" id="ARBA00008806"/>
    </source>
</evidence>
<keyword evidence="5 8" id="KW-1133">Transmembrane helix</keyword>
<accession>A0A4D8PQS1</accession>
<dbReference type="AlphaFoldDB" id="A0A4D8PQS1"/>
<evidence type="ECO:0000256" key="1">
    <source>
        <dbReference type="ARBA" id="ARBA00004651"/>
    </source>
</evidence>
<feature type="region of interest" description="Disordered" evidence="7">
    <location>
        <begin position="804"/>
        <end position="836"/>
    </location>
</feature>
<keyword evidence="4 8" id="KW-0812">Transmembrane</keyword>
<evidence type="ECO:0000256" key="5">
    <source>
        <dbReference type="ARBA" id="ARBA00022989"/>
    </source>
</evidence>
<keyword evidence="3" id="KW-1003">Cell membrane</keyword>
<dbReference type="InterPro" id="IPR003688">
    <property type="entry name" value="TraG/VirD4"/>
</dbReference>
<name>A0A4D8PQS1_9PROT</name>
<dbReference type="CDD" id="cd01127">
    <property type="entry name" value="TrwB_TraG_TraD_VirD4"/>
    <property type="match status" value="1"/>
</dbReference>
<dbReference type="InterPro" id="IPR027417">
    <property type="entry name" value="P-loop_NTPase"/>
</dbReference>
<feature type="transmembrane region" description="Helical" evidence="8">
    <location>
        <begin position="12"/>
        <end position="36"/>
    </location>
</feature>
<protein>
    <recommendedName>
        <fullName evidence="11">Type IV secretory system conjugative DNA transfer family protein</fullName>
    </recommendedName>
</protein>
<gene>
    <name evidence="9" type="ORF">D3093_33810</name>
</gene>
<keyword evidence="9" id="KW-0614">Plasmid</keyword>
<evidence type="ECO:0000256" key="7">
    <source>
        <dbReference type="SAM" id="MobiDB-lite"/>
    </source>
</evidence>